<dbReference type="Pfam" id="PF01479">
    <property type="entry name" value="S4"/>
    <property type="match status" value="1"/>
</dbReference>
<evidence type="ECO:0000256" key="5">
    <source>
        <dbReference type="SAM" id="MobiDB-lite"/>
    </source>
</evidence>
<feature type="region of interest" description="Disordered" evidence="5">
    <location>
        <begin position="104"/>
        <end position="136"/>
    </location>
</feature>
<dbReference type="SMART" id="SM00363">
    <property type="entry name" value="S4"/>
    <property type="match status" value="1"/>
</dbReference>
<dbReference type="AlphaFoldDB" id="R4YSB5"/>
<proteinExistence type="inferred from homology"/>
<dbReference type="InterPro" id="IPR036986">
    <property type="entry name" value="S4_RNA-bd_sf"/>
</dbReference>
<dbReference type="PIRSF" id="PIRSF016821">
    <property type="entry name" value="HSP15"/>
    <property type="match status" value="1"/>
</dbReference>
<protein>
    <recommendedName>
        <fullName evidence="4">Heat shock protein 15</fullName>
    </recommendedName>
</protein>
<dbReference type="PATRIC" id="fig|698738.3.peg.3801"/>
<dbReference type="GO" id="GO:0043023">
    <property type="term" value="F:ribosomal large subunit binding"/>
    <property type="evidence" value="ECO:0007669"/>
    <property type="project" value="InterPro"/>
</dbReference>
<dbReference type="InterPro" id="IPR025708">
    <property type="entry name" value="HSP15"/>
</dbReference>
<feature type="domain" description="RNA-binding S4" evidence="6">
    <location>
        <begin position="12"/>
        <end position="69"/>
    </location>
</feature>
<name>R4YSB5_OLEAN</name>
<evidence type="ECO:0000313" key="8">
    <source>
        <dbReference type="Proteomes" id="UP000032749"/>
    </source>
</evidence>
<dbReference type="STRING" id="698738.OLEAN_C36540"/>
<feature type="compositionally biased region" description="Basic residues" evidence="5">
    <location>
        <begin position="119"/>
        <end position="136"/>
    </location>
</feature>
<dbReference type="Proteomes" id="UP000032749">
    <property type="component" value="Chromosome"/>
</dbReference>
<dbReference type="KEGG" id="oai:OLEAN_C36540"/>
<keyword evidence="3 4" id="KW-0238">DNA-binding</keyword>
<accession>R4YSB5</accession>
<evidence type="ECO:0000256" key="4">
    <source>
        <dbReference type="PIRNR" id="PIRNR016821"/>
    </source>
</evidence>
<dbReference type="Gene3D" id="3.10.290.10">
    <property type="entry name" value="RNA-binding S4 domain"/>
    <property type="match status" value="1"/>
</dbReference>
<dbReference type="NCBIfam" id="NF007673">
    <property type="entry name" value="PRK10348.1"/>
    <property type="match status" value="1"/>
</dbReference>
<evidence type="ECO:0000259" key="6">
    <source>
        <dbReference type="SMART" id="SM00363"/>
    </source>
</evidence>
<dbReference type="InterPro" id="IPR002942">
    <property type="entry name" value="S4_RNA-bd"/>
</dbReference>
<evidence type="ECO:0000256" key="3">
    <source>
        <dbReference type="ARBA" id="ARBA00023125"/>
    </source>
</evidence>
<dbReference type="EMBL" id="FO203512">
    <property type="protein sequence ID" value="CCK77830.1"/>
    <property type="molecule type" value="Genomic_DNA"/>
</dbReference>
<keyword evidence="2 4" id="KW-0694">RNA-binding</keyword>
<sequence>MSKQHTTDSKKIRLDKWLWAARFYKTRATAKAAIEGGKVHYEGQRCKVSKTVDLHAKLTIRQGFDEKIIVIKDLSEQRRGAPEAQALYEETADSIKARMDATERRRMMKDTNAAPDHRPNKKERRQIHQFKHQSEI</sequence>
<dbReference type="HOGENOM" id="CLU_101003_2_1_6"/>
<dbReference type="OrthoDB" id="9797176at2"/>
<comment type="similarity">
    <text evidence="1 4">Belongs to the HSP15 family.</text>
</comment>
<evidence type="ECO:0000313" key="7">
    <source>
        <dbReference type="EMBL" id="CCK77830.1"/>
    </source>
</evidence>
<evidence type="ECO:0000256" key="1">
    <source>
        <dbReference type="ARBA" id="ARBA00008396"/>
    </source>
</evidence>
<dbReference type="GO" id="GO:0003677">
    <property type="term" value="F:DNA binding"/>
    <property type="evidence" value="ECO:0007669"/>
    <property type="project" value="UniProtKB-KW"/>
</dbReference>
<dbReference type="GO" id="GO:0034605">
    <property type="term" value="P:cellular response to heat"/>
    <property type="evidence" value="ECO:0007669"/>
    <property type="project" value="InterPro"/>
</dbReference>
<organism evidence="7 8">
    <name type="scientific">Oleispira antarctica RB-8</name>
    <dbReference type="NCBI Taxonomy" id="698738"/>
    <lineage>
        <taxon>Bacteria</taxon>
        <taxon>Pseudomonadati</taxon>
        <taxon>Pseudomonadota</taxon>
        <taxon>Gammaproteobacteria</taxon>
        <taxon>Oceanospirillales</taxon>
        <taxon>Oceanospirillaceae</taxon>
        <taxon>Oleispira</taxon>
    </lineage>
</organism>
<reference evidence="7 8" key="1">
    <citation type="journal article" date="2013" name="Nat. Commun.">
        <title>Genome sequence and functional genomic analysis of the oil-degrading bacterium Oleispira antarctica.</title>
        <authorList>
            <person name="Kube M."/>
            <person name="Chernikova T.N."/>
            <person name="Al-Ramahi Y."/>
            <person name="Beloqui A."/>
            <person name="Lopez-Cortez N."/>
            <person name="Guazzaroni M.E."/>
            <person name="Heipieper H.J."/>
            <person name="Klages S."/>
            <person name="Kotsyurbenko O.R."/>
            <person name="Langer I."/>
            <person name="Nechitaylo T.Y."/>
            <person name="Lunsdorf H."/>
            <person name="Fernandez M."/>
            <person name="Juarez S."/>
            <person name="Ciordia S."/>
            <person name="Singer A."/>
            <person name="Kagan O."/>
            <person name="Egorova O."/>
            <person name="Petit P.A."/>
            <person name="Stogios P."/>
            <person name="Kim Y."/>
            <person name="Tchigvintsev A."/>
            <person name="Flick R."/>
            <person name="Denaro R."/>
            <person name="Genovese M."/>
            <person name="Albar J.P."/>
            <person name="Reva O.N."/>
            <person name="Martinez-Gomariz M."/>
            <person name="Tran H."/>
            <person name="Ferrer M."/>
            <person name="Savchenko A."/>
            <person name="Yakunin A.F."/>
            <person name="Yakimov M.M."/>
            <person name="Golyshina O.V."/>
            <person name="Reinhardt R."/>
            <person name="Golyshin P.N."/>
        </authorList>
    </citation>
    <scope>NUCLEOTIDE SEQUENCE [LARGE SCALE GENOMIC DNA]</scope>
</reference>
<keyword evidence="8" id="KW-1185">Reference proteome</keyword>
<dbReference type="GO" id="GO:0003727">
    <property type="term" value="F:single-stranded RNA binding"/>
    <property type="evidence" value="ECO:0007669"/>
    <property type="project" value="InterPro"/>
</dbReference>
<dbReference type="SUPFAM" id="SSF55174">
    <property type="entry name" value="Alpha-L RNA-binding motif"/>
    <property type="match status" value="1"/>
</dbReference>
<gene>
    <name evidence="7" type="ORF">OLEAN_C36540</name>
</gene>
<dbReference type="PROSITE" id="PS50889">
    <property type="entry name" value="S4"/>
    <property type="match status" value="1"/>
</dbReference>
<dbReference type="CDD" id="cd00165">
    <property type="entry name" value="S4"/>
    <property type="match status" value="1"/>
</dbReference>
<evidence type="ECO:0000256" key="2">
    <source>
        <dbReference type="ARBA" id="ARBA00022884"/>
    </source>
</evidence>